<evidence type="ECO:0000256" key="1">
    <source>
        <dbReference type="SAM" id="Coils"/>
    </source>
</evidence>
<dbReference type="InterPro" id="IPR058278">
    <property type="entry name" value="DUF7972"/>
</dbReference>
<dbReference type="PATRIC" id="fig|1008153.3.peg.4013"/>
<feature type="transmembrane region" description="Helical" evidence="2">
    <location>
        <begin position="67"/>
        <end position="91"/>
    </location>
</feature>
<dbReference type="EMBL" id="LTAZ01000016">
    <property type="protein sequence ID" value="KYH24122.1"/>
    <property type="molecule type" value="Genomic_DNA"/>
</dbReference>
<organism evidence="3 4">
    <name type="scientific">Halalkalicoccus paucihalophilus</name>
    <dbReference type="NCBI Taxonomy" id="1008153"/>
    <lineage>
        <taxon>Archaea</taxon>
        <taxon>Methanobacteriati</taxon>
        <taxon>Methanobacteriota</taxon>
        <taxon>Stenosarchaea group</taxon>
        <taxon>Halobacteria</taxon>
        <taxon>Halobacteriales</taxon>
        <taxon>Halococcaceae</taxon>
        <taxon>Halalkalicoccus</taxon>
    </lineage>
</organism>
<dbReference type="AlphaFoldDB" id="A0A151A9F6"/>
<keyword evidence="1" id="KW-0175">Coiled coil</keyword>
<evidence type="ECO:0000313" key="3">
    <source>
        <dbReference type="EMBL" id="KYH24122.1"/>
    </source>
</evidence>
<feature type="coiled-coil region" evidence="1">
    <location>
        <begin position="128"/>
        <end position="155"/>
    </location>
</feature>
<comment type="caution">
    <text evidence="3">The sequence shown here is derived from an EMBL/GenBank/DDBJ whole genome shotgun (WGS) entry which is preliminary data.</text>
</comment>
<keyword evidence="2" id="KW-1133">Transmembrane helix</keyword>
<feature type="transmembrane region" description="Helical" evidence="2">
    <location>
        <begin position="257"/>
        <end position="277"/>
    </location>
</feature>
<evidence type="ECO:0000313" key="4">
    <source>
        <dbReference type="Proteomes" id="UP000075321"/>
    </source>
</evidence>
<proteinExistence type="predicted"/>
<accession>A0A151A9F6</accession>
<sequence length="345" mass="38722">MNEGEEDESMVGRMGESRIRFWFLLDGDRWVITSMLTVGLFIILIISGTVAPSSFRSVMSSTNQVGIAFQAFIASLVTGVTLVVTIGQLVLSQELGSLKTKRERMEGAVEFRHDVDSIFGTVGPPDPETFLRNLVQKSKERAETLEENLTDNSNNELREQVDEFVTALVKNANEVEDQLEDAEFGEFNLLRTAMNYNHSWKLYGALWLKSEYRDSLNDEEQRAFDELVDVLMIFGPLREHFKSLYFQWELVRLIRSILITAFPALAVAIATLLFLAPNSFPGVTFGVANIIWVVSASSAITIIPFFVLTSIVLRIATIAKRTSAIGPFILHESDRGDDLDLEVKN</sequence>
<dbReference type="Pfam" id="PF25927">
    <property type="entry name" value="DUF7972"/>
    <property type="match status" value="1"/>
</dbReference>
<evidence type="ECO:0000256" key="2">
    <source>
        <dbReference type="SAM" id="Phobius"/>
    </source>
</evidence>
<feature type="transmembrane region" description="Helical" evidence="2">
    <location>
        <begin position="289"/>
        <end position="313"/>
    </location>
</feature>
<reference evidence="3 4" key="1">
    <citation type="submission" date="2016-02" db="EMBL/GenBank/DDBJ databases">
        <title>Genome sequence of Halalkalicoccus paucihalophilus DSM 24557.</title>
        <authorList>
            <person name="Poehlein A."/>
            <person name="Daniel R."/>
        </authorList>
    </citation>
    <scope>NUCLEOTIDE SEQUENCE [LARGE SCALE GENOMIC DNA]</scope>
    <source>
        <strain evidence="3 4">DSM 24557</strain>
    </source>
</reference>
<gene>
    <name evidence="3" type="ORF">HAPAU_37650</name>
</gene>
<keyword evidence="4" id="KW-1185">Reference proteome</keyword>
<keyword evidence="2" id="KW-0812">Transmembrane</keyword>
<protein>
    <submittedName>
        <fullName evidence="3">Uncharacterized protein</fullName>
    </submittedName>
</protein>
<name>A0A151A9F6_9EURY</name>
<dbReference type="OrthoDB" id="202254at2157"/>
<feature type="transmembrane region" description="Helical" evidence="2">
    <location>
        <begin position="30"/>
        <end position="55"/>
    </location>
</feature>
<keyword evidence="2" id="KW-0472">Membrane</keyword>
<dbReference type="RefSeq" id="WP_066385345.1">
    <property type="nucleotide sequence ID" value="NZ_LTAZ01000016.1"/>
</dbReference>
<dbReference type="Proteomes" id="UP000075321">
    <property type="component" value="Unassembled WGS sequence"/>
</dbReference>